<dbReference type="Proteomes" id="UP000824049">
    <property type="component" value="Unassembled WGS sequence"/>
</dbReference>
<proteinExistence type="predicted"/>
<reference evidence="1" key="2">
    <citation type="submission" date="2021-04" db="EMBL/GenBank/DDBJ databases">
        <authorList>
            <person name="Gilroy R."/>
        </authorList>
    </citation>
    <scope>NUCLEOTIDE SEQUENCE</scope>
    <source>
        <strain evidence="1">CHK179-28034</strain>
    </source>
</reference>
<name>A0A9D2EN30_9FIRM</name>
<dbReference type="EMBL" id="DXBR01000100">
    <property type="protein sequence ID" value="HIZ40435.1"/>
    <property type="molecule type" value="Genomic_DNA"/>
</dbReference>
<organism evidence="1 2">
    <name type="scientific">Candidatus Anaerobutyricum stercoris</name>
    <dbReference type="NCBI Taxonomy" id="2838457"/>
    <lineage>
        <taxon>Bacteria</taxon>
        <taxon>Bacillati</taxon>
        <taxon>Bacillota</taxon>
        <taxon>Clostridia</taxon>
        <taxon>Lachnospirales</taxon>
        <taxon>Lachnospiraceae</taxon>
        <taxon>Anaerobutyricum</taxon>
    </lineage>
</organism>
<dbReference type="AlphaFoldDB" id="A0A9D2EN30"/>
<evidence type="ECO:0008006" key="3">
    <source>
        <dbReference type="Google" id="ProtNLM"/>
    </source>
</evidence>
<gene>
    <name evidence="1" type="ORF">H9968_11065</name>
</gene>
<comment type="caution">
    <text evidence="1">The sequence shown here is derived from an EMBL/GenBank/DDBJ whole genome shotgun (WGS) entry which is preliminary data.</text>
</comment>
<reference evidence="1" key="1">
    <citation type="journal article" date="2021" name="PeerJ">
        <title>Extensive microbial diversity within the chicken gut microbiome revealed by metagenomics and culture.</title>
        <authorList>
            <person name="Gilroy R."/>
            <person name="Ravi A."/>
            <person name="Getino M."/>
            <person name="Pursley I."/>
            <person name="Horton D.L."/>
            <person name="Alikhan N.F."/>
            <person name="Baker D."/>
            <person name="Gharbi K."/>
            <person name="Hall N."/>
            <person name="Watson M."/>
            <person name="Adriaenssens E.M."/>
            <person name="Foster-Nyarko E."/>
            <person name="Jarju S."/>
            <person name="Secka A."/>
            <person name="Antonio M."/>
            <person name="Oren A."/>
            <person name="Chaudhuri R.R."/>
            <person name="La Ragione R."/>
            <person name="Hildebrand F."/>
            <person name="Pallen M.J."/>
        </authorList>
    </citation>
    <scope>NUCLEOTIDE SEQUENCE</scope>
    <source>
        <strain evidence="1">CHK179-28034</strain>
    </source>
</reference>
<evidence type="ECO:0000313" key="1">
    <source>
        <dbReference type="EMBL" id="HIZ40435.1"/>
    </source>
</evidence>
<protein>
    <recommendedName>
        <fullName evidence="3">PD-(D/E)XK nuclease family transposase</fullName>
    </recommendedName>
</protein>
<accession>A0A9D2EN30</accession>
<evidence type="ECO:0000313" key="2">
    <source>
        <dbReference type="Proteomes" id="UP000824049"/>
    </source>
</evidence>
<sequence length="319" mass="37287">MSQSSTPYDDVFRTILNDCRELIPPLLNEIFSESYTGTEAIYFGKNEHLMNRQRGEGEKRITDSSFTVDSVLVIRYHLECQSSGDASIDKRMFEYDSQIALEDSEEKEDGLYLSFPKSAVLFLRRTAHTTEKMQIYIEQNGREFCMEIPIVHIIDYTMEELFRKKLLILLPFHLFRYESLFPKMEEDERERQALRDAFCHMRRQLEELNQQGSITEYVCRTILDLSRKVADNLCIKYEKVREEVLEVLGGEILEYEAKTILNQGIEEGWTKGRTEAYVDLVRDGLLSLQEAAARIPMEEAELERLLNLEKKGQCEDKEG</sequence>